<dbReference type="Gene3D" id="3.40.140.10">
    <property type="entry name" value="Cytidine Deaminase, domain 2"/>
    <property type="match status" value="1"/>
</dbReference>
<dbReference type="GeneID" id="95606728"/>
<evidence type="ECO:0000259" key="1">
    <source>
        <dbReference type="PROSITE" id="PS51747"/>
    </source>
</evidence>
<dbReference type="SUPFAM" id="SSF53927">
    <property type="entry name" value="Cytidine deaminase-like"/>
    <property type="match status" value="1"/>
</dbReference>
<accession>A0ABY6FSL0</accession>
<reference evidence="2" key="1">
    <citation type="submission" date="2022-09" db="EMBL/GenBank/DDBJ databases">
        <authorList>
            <person name="Li D."/>
            <person name="Cheng J."/>
            <person name="Li Y."/>
        </authorList>
    </citation>
    <scope>NUCLEOTIDE SEQUENCE</scope>
    <source>
        <strain evidence="2">DL</strain>
    </source>
</reference>
<dbReference type="RefSeq" id="WP_091601003.1">
    <property type="nucleotide sequence ID" value="NZ_BAAAKG010000001.1"/>
</dbReference>
<dbReference type="PANTHER" id="PTHR11079:SF161">
    <property type="entry name" value="CMP_DCMP-TYPE DEAMINASE DOMAIN-CONTAINING PROTEIN"/>
    <property type="match status" value="1"/>
</dbReference>
<gene>
    <name evidence="2" type="ORF">N9A08_15720</name>
</gene>
<dbReference type="EMBL" id="CP106856">
    <property type="protein sequence ID" value="UYB36037.1"/>
    <property type="molecule type" value="Genomic_DNA"/>
</dbReference>
<name>A0ABY6FSL0_9MICC</name>
<protein>
    <submittedName>
        <fullName evidence="2">Nucleoside deaminase</fullName>
    </submittedName>
</protein>
<dbReference type="InterPro" id="IPR016193">
    <property type="entry name" value="Cytidine_deaminase-like"/>
</dbReference>
<dbReference type="PROSITE" id="PS51747">
    <property type="entry name" value="CYT_DCMP_DEAMINASES_2"/>
    <property type="match status" value="1"/>
</dbReference>
<evidence type="ECO:0000313" key="2">
    <source>
        <dbReference type="EMBL" id="UYB36037.1"/>
    </source>
</evidence>
<dbReference type="PANTHER" id="PTHR11079">
    <property type="entry name" value="CYTOSINE DEAMINASE FAMILY MEMBER"/>
    <property type="match status" value="1"/>
</dbReference>
<dbReference type="Proteomes" id="UP001063368">
    <property type="component" value="Chromosome"/>
</dbReference>
<keyword evidence="3" id="KW-1185">Reference proteome</keyword>
<feature type="domain" description="CMP/dCMP-type deaminase" evidence="1">
    <location>
        <begin position="2"/>
        <end position="113"/>
    </location>
</feature>
<dbReference type="CDD" id="cd01285">
    <property type="entry name" value="nucleoside_deaminase"/>
    <property type="match status" value="1"/>
</dbReference>
<sequence>MNSDAAYLSRAIELATANVADSGGPFGAVIVTADGQAFDGVNRVTANNDPTAHAEVTAIRNACAALKTFDLSGAVLYTSCEPCPMCLASALWARIDRVVYAADRHDAAAAGFDDALFYEYFETPVEKRSMPVSQLSGETRNAPFDAWTAAASRIDY</sequence>
<dbReference type="Pfam" id="PF00383">
    <property type="entry name" value="dCMP_cyt_deam_1"/>
    <property type="match status" value="1"/>
</dbReference>
<proteinExistence type="predicted"/>
<evidence type="ECO:0000313" key="3">
    <source>
        <dbReference type="Proteomes" id="UP001063368"/>
    </source>
</evidence>
<organism evidence="2 3">
    <name type="scientific">Arthrobacter koreensis</name>
    <dbReference type="NCBI Taxonomy" id="199136"/>
    <lineage>
        <taxon>Bacteria</taxon>
        <taxon>Bacillati</taxon>
        <taxon>Actinomycetota</taxon>
        <taxon>Actinomycetes</taxon>
        <taxon>Micrococcales</taxon>
        <taxon>Micrococcaceae</taxon>
        <taxon>Arthrobacter</taxon>
    </lineage>
</organism>
<dbReference type="InterPro" id="IPR002125">
    <property type="entry name" value="CMP_dCMP_dom"/>
</dbReference>